<feature type="domain" description="USP" evidence="3">
    <location>
        <begin position="1"/>
        <end position="348"/>
    </location>
</feature>
<dbReference type="SUPFAM" id="SSF54001">
    <property type="entry name" value="Cysteine proteinases"/>
    <property type="match status" value="1"/>
</dbReference>
<dbReference type="Pfam" id="PF00443">
    <property type="entry name" value="UCH"/>
    <property type="match status" value="1"/>
</dbReference>
<dbReference type="Gene3D" id="3.90.70.10">
    <property type="entry name" value="Cysteine proteinases"/>
    <property type="match status" value="1"/>
</dbReference>
<comment type="similarity">
    <text evidence="1">Belongs to the peptidase C19 family.</text>
</comment>
<dbReference type="PANTHER" id="PTHR24006:SF781">
    <property type="entry name" value="LD34905P"/>
    <property type="match status" value="1"/>
</dbReference>
<dbReference type="InterPro" id="IPR018200">
    <property type="entry name" value="USP_CS"/>
</dbReference>
<evidence type="ECO:0000256" key="1">
    <source>
        <dbReference type="ARBA" id="ARBA00009085"/>
    </source>
</evidence>
<evidence type="ECO:0000313" key="4">
    <source>
        <dbReference type="Proteomes" id="UP000050640"/>
    </source>
</evidence>
<keyword evidence="4" id="KW-1185">Reference proteome</keyword>
<dbReference type="PROSITE" id="PS50235">
    <property type="entry name" value="USP_3"/>
    <property type="match status" value="1"/>
</dbReference>
<dbReference type="GO" id="GO:0005634">
    <property type="term" value="C:nucleus"/>
    <property type="evidence" value="ECO:0007669"/>
    <property type="project" value="TreeGrafter"/>
</dbReference>
<dbReference type="CDD" id="cd02667">
    <property type="entry name" value="Peptidase_C19K"/>
    <property type="match status" value="1"/>
</dbReference>
<dbReference type="STRING" id="1147741.A0A0R3RIB4"/>
<dbReference type="GO" id="GO:0016579">
    <property type="term" value="P:protein deubiquitination"/>
    <property type="evidence" value="ECO:0007669"/>
    <property type="project" value="InterPro"/>
</dbReference>
<reference evidence="5" key="1">
    <citation type="submission" date="2017-02" db="UniProtKB">
        <authorList>
            <consortium name="WormBaseParasite"/>
        </authorList>
    </citation>
    <scope>IDENTIFICATION</scope>
</reference>
<dbReference type="InterPro" id="IPR038765">
    <property type="entry name" value="Papain-like_cys_pep_sf"/>
</dbReference>
<name>A0A0R3RIB4_9BILA</name>
<organism evidence="4 5">
    <name type="scientific">Elaeophora elaphi</name>
    <dbReference type="NCBI Taxonomy" id="1147741"/>
    <lineage>
        <taxon>Eukaryota</taxon>
        <taxon>Metazoa</taxon>
        <taxon>Ecdysozoa</taxon>
        <taxon>Nematoda</taxon>
        <taxon>Chromadorea</taxon>
        <taxon>Rhabditida</taxon>
        <taxon>Spirurina</taxon>
        <taxon>Spiruromorpha</taxon>
        <taxon>Filarioidea</taxon>
        <taxon>Onchocercidae</taxon>
        <taxon>Elaeophora</taxon>
    </lineage>
</organism>
<dbReference type="WBParaSite" id="EEL_0000122201-mRNA-1">
    <property type="protein sequence ID" value="EEL_0000122201-mRNA-1"/>
    <property type="gene ID" value="EEL_0000122201"/>
</dbReference>
<evidence type="ECO:0000256" key="2">
    <source>
        <dbReference type="SAM" id="MobiDB-lite"/>
    </source>
</evidence>
<dbReference type="GO" id="GO:0005829">
    <property type="term" value="C:cytosol"/>
    <property type="evidence" value="ECO:0007669"/>
    <property type="project" value="TreeGrafter"/>
</dbReference>
<evidence type="ECO:0000313" key="5">
    <source>
        <dbReference type="WBParaSite" id="EEL_0000122201-mRNA-1"/>
    </source>
</evidence>
<dbReference type="InterPro" id="IPR028889">
    <property type="entry name" value="USP"/>
</dbReference>
<dbReference type="InterPro" id="IPR001394">
    <property type="entry name" value="Peptidase_C19_UCH"/>
</dbReference>
<proteinExistence type="inferred from homology"/>
<dbReference type="Proteomes" id="UP000050640">
    <property type="component" value="Unplaced"/>
</dbReference>
<accession>A0A0R3RIB4</accession>
<dbReference type="InterPro" id="IPR050164">
    <property type="entry name" value="Peptidase_C19"/>
</dbReference>
<dbReference type="AlphaFoldDB" id="A0A0R3RIB4"/>
<protein>
    <submittedName>
        <fullName evidence="5">USP domain-containing protein</fullName>
    </submittedName>
</protein>
<dbReference type="GO" id="GO:0004843">
    <property type="term" value="F:cysteine-type deubiquitinase activity"/>
    <property type="evidence" value="ECO:0007669"/>
    <property type="project" value="InterPro"/>
</dbReference>
<feature type="region of interest" description="Disordered" evidence="2">
    <location>
        <begin position="77"/>
        <end position="97"/>
    </location>
</feature>
<dbReference type="PROSITE" id="PS00973">
    <property type="entry name" value="USP_2"/>
    <property type="match status" value="1"/>
</dbReference>
<dbReference type="PANTHER" id="PTHR24006">
    <property type="entry name" value="UBIQUITIN CARBOXYL-TERMINAL HYDROLASE"/>
    <property type="match status" value="1"/>
</dbReference>
<sequence>MLKACGRPLIDAVFGGTLLQTVKCCDCGHLSKTYEDFLDLSLPLPSTSAKTLFNGTYKMHKSASLGLSKYQKKKEKANARKGRSHLNNDVSDEDVLDDDDVDAKNVNGNICNEMNKMNINAELEDCLQLLDDGEAAEDEPRSLASCLRAFTTTEVLSAPNTYECEKCCVPYNKQLRNGMKKRTVEAEKRYLIYEPPPVLTLHLKRFEQTHSMSGRVITRKVPGQISFPKILDIAPFCTQIAKRIEKGFKKVCYSLYGVVSHSGDLSSGHYVAFIKNRYPSSQTEKFFYEAANLSPPDSVINCSASELKEVIDEPCDGEWYYASDMRVSSVSESRVFGAEAYVLFYERIL</sequence>
<evidence type="ECO:0000259" key="3">
    <source>
        <dbReference type="PROSITE" id="PS50235"/>
    </source>
</evidence>